<feature type="transmembrane region" description="Helical" evidence="8">
    <location>
        <begin position="119"/>
        <end position="141"/>
    </location>
</feature>
<evidence type="ECO:0000313" key="9">
    <source>
        <dbReference type="EMBL" id="SFT65595.1"/>
    </source>
</evidence>
<dbReference type="Proteomes" id="UP000199187">
    <property type="component" value="Unassembled WGS sequence"/>
</dbReference>
<dbReference type="GO" id="GO:0005886">
    <property type="term" value="C:plasma membrane"/>
    <property type="evidence" value="ECO:0007669"/>
    <property type="project" value="UniProtKB-SubCell"/>
</dbReference>
<comment type="similarity">
    <text evidence="2 8">Belongs to the NiCoT transporter (TC 2.A.52) family.</text>
</comment>
<dbReference type="InterPro" id="IPR011541">
    <property type="entry name" value="Ni/Co_transpt_high_affinity"/>
</dbReference>
<dbReference type="GO" id="GO:0012505">
    <property type="term" value="C:endomembrane system"/>
    <property type="evidence" value="ECO:0007669"/>
    <property type="project" value="UniProtKB-SubCell"/>
</dbReference>
<evidence type="ECO:0000256" key="5">
    <source>
        <dbReference type="ARBA" id="ARBA00022692"/>
    </source>
</evidence>
<feature type="transmembrane region" description="Helical" evidence="8">
    <location>
        <begin position="81"/>
        <end position="107"/>
    </location>
</feature>
<dbReference type="NCBIfam" id="TIGR00802">
    <property type="entry name" value="nico"/>
    <property type="match status" value="1"/>
</dbReference>
<feature type="transmembrane region" description="Helical" evidence="8">
    <location>
        <begin position="259"/>
        <end position="286"/>
    </location>
</feature>
<evidence type="ECO:0000256" key="6">
    <source>
        <dbReference type="ARBA" id="ARBA00022989"/>
    </source>
</evidence>
<organism evidence="9 10">
    <name type="scientific">Kosakonia arachidis</name>
    <dbReference type="NCBI Taxonomy" id="551989"/>
    <lineage>
        <taxon>Bacteria</taxon>
        <taxon>Pseudomonadati</taxon>
        <taxon>Pseudomonadota</taxon>
        <taxon>Gammaproteobacteria</taxon>
        <taxon>Enterobacterales</taxon>
        <taxon>Enterobacteriaceae</taxon>
        <taxon>Kosakonia</taxon>
    </lineage>
</organism>
<evidence type="ECO:0000256" key="7">
    <source>
        <dbReference type="ARBA" id="ARBA00023136"/>
    </source>
</evidence>
<reference evidence="10" key="1">
    <citation type="submission" date="2016-10" db="EMBL/GenBank/DDBJ databases">
        <authorList>
            <person name="Varghese N."/>
            <person name="Submissions S."/>
        </authorList>
    </citation>
    <scope>NUCLEOTIDE SEQUENCE [LARGE SCALE GENOMIC DNA]</scope>
    <source>
        <strain evidence="10">Ah-143</strain>
    </source>
</reference>
<dbReference type="GO" id="GO:0015099">
    <property type="term" value="F:nickel cation transmembrane transporter activity"/>
    <property type="evidence" value="ECO:0007669"/>
    <property type="project" value="UniProtKB-UniRule"/>
</dbReference>
<dbReference type="PANTHER" id="PTHR31611">
    <property type="entry name" value="HIGH-AFFINITY NICKEL TRANSPORT PROTEIN NIC1"/>
    <property type="match status" value="1"/>
</dbReference>
<evidence type="ECO:0000256" key="1">
    <source>
        <dbReference type="ARBA" id="ARBA00004127"/>
    </source>
</evidence>
<keyword evidence="10" id="KW-1185">Reference proteome</keyword>
<evidence type="ECO:0000256" key="8">
    <source>
        <dbReference type="RuleBase" id="RU362101"/>
    </source>
</evidence>
<dbReference type="EMBL" id="FPAU01000001">
    <property type="protein sequence ID" value="SFT65595.1"/>
    <property type="molecule type" value="Genomic_DNA"/>
</dbReference>
<accession>A0A1I6ZSP5</accession>
<feature type="transmembrane region" description="Helical" evidence="8">
    <location>
        <begin position="12"/>
        <end position="32"/>
    </location>
</feature>
<name>A0A1I6ZSP5_9ENTR</name>
<proteinExistence type="inferred from homology"/>
<evidence type="ECO:0000313" key="10">
    <source>
        <dbReference type="Proteomes" id="UP000199187"/>
    </source>
</evidence>
<protein>
    <recommendedName>
        <fullName evidence="8">Nickel/cobalt efflux system</fullName>
    </recommendedName>
</protein>
<feature type="transmembrane region" description="Helical" evidence="8">
    <location>
        <begin position="306"/>
        <end position="326"/>
    </location>
</feature>
<dbReference type="Pfam" id="PF03824">
    <property type="entry name" value="NicO"/>
    <property type="match status" value="1"/>
</dbReference>
<evidence type="ECO:0000256" key="3">
    <source>
        <dbReference type="ARBA" id="ARBA00022448"/>
    </source>
</evidence>
<dbReference type="PANTHER" id="PTHR31611:SF0">
    <property type="entry name" value="HIGH-AFFINITY NICKEL TRANSPORT PROTEIN NIC1"/>
    <property type="match status" value="1"/>
</dbReference>
<keyword evidence="6 8" id="KW-1133">Transmembrane helix</keyword>
<gene>
    <name evidence="9" type="ORF">SAMN05192562_1011336</name>
</gene>
<dbReference type="RefSeq" id="WP_090120270.1">
    <property type="nucleotide sequence ID" value="NZ_CP045300.1"/>
</dbReference>
<evidence type="ECO:0000256" key="2">
    <source>
        <dbReference type="ARBA" id="ARBA00010892"/>
    </source>
</evidence>
<dbReference type="AlphaFoldDB" id="A0A1I6ZSP5"/>
<sequence length="339" mass="37424">MFSALLFRNPRACLLIVMLLMMNIAAWGWAFFTFGDSASLMAASLLAWCYGLRHAVDADHIAAIDNVTRKMMQHGKRSCSVGTWFSLGHSTIVILATIAIAATATAFSHNMGWLHKTGGMIGTSVSAFFLIIIALVNLLILSNVWRTFRQFKNGDTSLPEERIVSGGVMSWIFHRTFRLVSQSWHMYLVGFLFGLGFDTATEIGVLGISTAGASNGMSVWSILVFPALFTSGMALIDTLDNILMVEAYGWAFSKPQRKLYYNMTITGTSVIVALFIGGSEALGLIVDELDLHGRFWDIIAVMNDNLSNAGFFVVGLFIVCWLLSVLNYRWKGYDALFTD</sequence>
<evidence type="ECO:0000256" key="4">
    <source>
        <dbReference type="ARBA" id="ARBA00022596"/>
    </source>
</evidence>
<keyword evidence="3 8" id="KW-0813">Transport</keyword>
<dbReference type="InterPro" id="IPR004688">
    <property type="entry name" value="Ni/Co_transpt"/>
</dbReference>
<feature type="transmembrane region" description="Helical" evidence="8">
    <location>
        <begin position="220"/>
        <end position="239"/>
    </location>
</feature>
<comment type="subcellular location">
    <subcellularLocation>
        <location evidence="8">Cell membrane</location>
        <topology evidence="8">Multi-pass membrane protein</topology>
    </subcellularLocation>
    <subcellularLocation>
        <location evidence="1">Endomembrane system</location>
        <topology evidence="1">Multi-pass membrane protein</topology>
    </subcellularLocation>
</comment>
<feature type="transmembrane region" description="Helical" evidence="8">
    <location>
        <begin position="38"/>
        <end position="56"/>
    </location>
</feature>
<keyword evidence="4" id="KW-0533">Nickel</keyword>
<feature type="transmembrane region" description="Helical" evidence="8">
    <location>
        <begin position="184"/>
        <end position="208"/>
    </location>
</feature>
<keyword evidence="7 8" id="KW-0472">Membrane</keyword>
<keyword evidence="5 8" id="KW-0812">Transmembrane</keyword>
<dbReference type="OrthoDB" id="9776706at2"/>